<keyword evidence="2" id="KW-1185">Reference proteome</keyword>
<dbReference type="EMBL" id="UYYB01110058">
    <property type="protein sequence ID" value="VDM80790.1"/>
    <property type="molecule type" value="Genomic_DNA"/>
</dbReference>
<evidence type="ECO:0000313" key="1">
    <source>
        <dbReference type="EMBL" id="VDM80790.1"/>
    </source>
</evidence>
<proteinExistence type="predicted"/>
<organism evidence="1 2">
    <name type="scientific">Strongylus vulgaris</name>
    <name type="common">Blood worm</name>
    <dbReference type="NCBI Taxonomy" id="40348"/>
    <lineage>
        <taxon>Eukaryota</taxon>
        <taxon>Metazoa</taxon>
        <taxon>Ecdysozoa</taxon>
        <taxon>Nematoda</taxon>
        <taxon>Chromadorea</taxon>
        <taxon>Rhabditida</taxon>
        <taxon>Rhabditina</taxon>
        <taxon>Rhabditomorpha</taxon>
        <taxon>Strongyloidea</taxon>
        <taxon>Strongylidae</taxon>
        <taxon>Strongylus</taxon>
    </lineage>
</organism>
<sequence length="120" mass="13948">MKTFAAPRPDHVSADLSRAGGHRLHEILVEHLTSYLQRERIPYQWKISRTILFYKKGDREGRRNYRPICLLSMLYVKGTGPTSVEQVDPIGIQLRGSHPNGFEDYRSVLREPPFSHPHLR</sequence>
<accession>A0A3P7J5W7</accession>
<dbReference type="Proteomes" id="UP000270094">
    <property type="component" value="Unassembled WGS sequence"/>
</dbReference>
<name>A0A3P7J5W7_STRVU</name>
<protein>
    <submittedName>
        <fullName evidence="1">Uncharacterized protein</fullName>
    </submittedName>
</protein>
<dbReference type="OrthoDB" id="5856459at2759"/>
<evidence type="ECO:0000313" key="2">
    <source>
        <dbReference type="Proteomes" id="UP000270094"/>
    </source>
</evidence>
<reference evidence="1 2" key="1">
    <citation type="submission" date="2018-11" db="EMBL/GenBank/DDBJ databases">
        <authorList>
            <consortium name="Pathogen Informatics"/>
        </authorList>
    </citation>
    <scope>NUCLEOTIDE SEQUENCE [LARGE SCALE GENOMIC DNA]</scope>
</reference>
<gene>
    <name evidence="1" type="ORF">SVUK_LOCUS15788</name>
</gene>
<dbReference type="AlphaFoldDB" id="A0A3P7J5W7"/>